<keyword evidence="1" id="KW-0117">Actin capping</keyword>
<dbReference type="InterPro" id="IPR029006">
    <property type="entry name" value="ADF-H/Gelsolin-like_dom_sf"/>
</dbReference>
<dbReference type="InterPro" id="IPR036886">
    <property type="entry name" value="Villin_headpiece_dom_sf"/>
</dbReference>
<dbReference type="CDD" id="cd11293">
    <property type="entry name" value="gelsolin_S4_like"/>
    <property type="match status" value="1"/>
</dbReference>
<dbReference type="Proteomes" id="UP001370490">
    <property type="component" value="Unassembled WGS sequence"/>
</dbReference>
<dbReference type="CDD" id="cd11288">
    <property type="entry name" value="gelsolin_S5_like"/>
    <property type="match status" value="1"/>
</dbReference>
<dbReference type="EMBL" id="JBAMMX010000015">
    <property type="protein sequence ID" value="KAK6927086.1"/>
    <property type="molecule type" value="Genomic_DNA"/>
</dbReference>
<dbReference type="Gene3D" id="3.40.20.10">
    <property type="entry name" value="Severin"/>
    <property type="match status" value="6"/>
</dbReference>
<sequence>MGDAVLLLNVAVKNDYVSVNENLHSEEGNGYKKIRFIGKMSLKGIDSAFHVAGTKPGLEIWCIENLQLVPVPHPSHGKFYSGSSYLILNTIMLRTGILQHDIHYWLGNAVTEVDATMASDKALELGMALGPYTVQYREVQGLETQKFLSYFKPCIIPIEGVFSSRAGERNSDAYQISLLTCKGDHIVHVKEVPFSRSSLNHNDVFILDTASKIFLFSGCNSSIQERAKALDVVQYIKDNKHSGKCAVATIEDGKFVSDPDVGEFWNLFGGYAPMPKDLPYAVQTEPETSSGKITIKGQLCETGTDTLNKEMLDTDKCYMLDTDSEIFVWMGKNTSISERKTSISAAEEFLRSQGRSTGTKLISITEGLETAAFRSFFSSWPQKVQPRLYDEGRGKVAAIFKHQGYDVKELPEEDFQPLIDCSGILKVWRVNGDELYPLPMARETMFYSGDCYIVQYIYPEDGREENLFYAWLGRDSVMEDRVDVISHMNTIGDSTKRDPVLAQVFQGKEPSQFLSILKILVIYKGGLSPRYKRFLEEKGVIDETYDKEKIALFQIQGTCPDSMQAIQVDSVSSSLNSCYCYILQTGTSAFTWMGNLSSSRDHDLLDRIVDLLNPWWQPTSIREGSETDDFWNALGGKAEYRRDKEIKKYIEDPHLFMCSFSRGDLKVKEIFNFTQDDLTTEDILLLDCHEEVYVWRGRHSSDELKKQVFTFGLKFLEMDVLDEGLSLETPIYIVTEGHEPPFFTCFFSWDSSKSKLHGNSFERKLAILKGKSRKVEAPIMKSRKAPIGNSLGSTRGNSIFANGLDRSGSPRSGFTNPHLKQFDNRRFSSPIVKSSVLSASLSSPSQIVGVQWANPSEIDASLLVLPYERLKVVSNVPATGIDVTKREAYLSEEEFKEKFKMTKSAFYALPKWRQNKHKLSLHLF</sequence>
<dbReference type="CDD" id="cd11292">
    <property type="entry name" value="gelsolin_S3_like"/>
    <property type="match status" value="1"/>
</dbReference>
<keyword evidence="2" id="KW-0677">Repeat</keyword>
<evidence type="ECO:0000313" key="4">
    <source>
        <dbReference type="EMBL" id="KAK6927086.1"/>
    </source>
</evidence>
<gene>
    <name evidence="4" type="ORF">RJ641_008805</name>
</gene>
<dbReference type="PROSITE" id="PS51089">
    <property type="entry name" value="HP"/>
    <property type="match status" value="1"/>
</dbReference>
<dbReference type="FunFam" id="3.40.20.10:FF:000001">
    <property type="entry name" value="Gelsolin"/>
    <property type="match status" value="1"/>
</dbReference>
<comment type="caution">
    <text evidence="4">The sequence shown here is derived from an EMBL/GenBank/DDBJ whole genome shotgun (WGS) entry which is preliminary data.</text>
</comment>
<keyword evidence="5" id="KW-1185">Reference proteome</keyword>
<dbReference type="AlphaFoldDB" id="A0AAN8VBH9"/>
<dbReference type="CDD" id="cd11289">
    <property type="entry name" value="gelsolin_S2_like"/>
    <property type="match status" value="1"/>
</dbReference>
<dbReference type="SUPFAM" id="SSF55753">
    <property type="entry name" value="Actin depolymerizing proteins"/>
    <property type="match status" value="6"/>
</dbReference>
<dbReference type="GO" id="GO:0051015">
    <property type="term" value="F:actin filament binding"/>
    <property type="evidence" value="ECO:0007669"/>
    <property type="project" value="InterPro"/>
</dbReference>
<dbReference type="Pfam" id="PF02209">
    <property type="entry name" value="VHP"/>
    <property type="match status" value="1"/>
</dbReference>
<dbReference type="InterPro" id="IPR007122">
    <property type="entry name" value="Villin/Gelsolin"/>
</dbReference>
<dbReference type="PANTHER" id="PTHR11977">
    <property type="entry name" value="VILLIN"/>
    <property type="match status" value="1"/>
</dbReference>
<dbReference type="GO" id="GO:0007015">
    <property type="term" value="P:actin filament organization"/>
    <property type="evidence" value="ECO:0007669"/>
    <property type="project" value="UniProtKB-ARBA"/>
</dbReference>
<proteinExistence type="predicted"/>
<dbReference type="InterPro" id="IPR003128">
    <property type="entry name" value="Villin_headpiece"/>
</dbReference>
<organism evidence="4 5">
    <name type="scientific">Dillenia turbinata</name>
    <dbReference type="NCBI Taxonomy" id="194707"/>
    <lineage>
        <taxon>Eukaryota</taxon>
        <taxon>Viridiplantae</taxon>
        <taxon>Streptophyta</taxon>
        <taxon>Embryophyta</taxon>
        <taxon>Tracheophyta</taxon>
        <taxon>Spermatophyta</taxon>
        <taxon>Magnoliopsida</taxon>
        <taxon>eudicotyledons</taxon>
        <taxon>Gunneridae</taxon>
        <taxon>Pentapetalae</taxon>
        <taxon>Dilleniales</taxon>
        <taxon>Dilleniaceae</taxon>
        <taxon>Dillenia</taxon>
    </lineage>
</organism>
<dbReference type="PRINTS" id="PR00597">
    <property type="entry name" value="GELSOLIN"/>
</dbReference>
<dbReference type="GO" id="GO:0051693">
    <property type="term" value="P:actin filament capping"/>
    <property type="evidence" value="ECO:0007669"/>
    <property type="project" value="UniProtKB-KW"/>
</dbReference>
<dbReference type="PANTHER" id="PTHR11977:SF25">
    <property type="entry name" value="VILLIN-1"/>
    <property type="match status" value="1"/>
</dbReference>
<dbReference type="SMART" id="SM00153">
    <property type="entry name" value="VHP"/>
    <property type="match status" value="1"/>
</dbReference>
<evidence type="ECO:0000313" key="5">
    <source>
        <dbReference type="Proteomes" id="UP001370490"/>
    </source>
</evidence>
<reference evidence="4 5" key="1">
    <citation type="submission" date="2023-12" db="EMBL/GenBank/DDBJ databases">
        <title>A high-quality genome assembly for Dillenia turbinata (Dilleniales).</title>
        <authorList>
            <person name="Chanderbali A."/>
        </authorList>
    </citation>
    <scope>NUCLEOTIDE SEQUENCE [LARGE SCALE GENOMIC DNA]</scope>
    <source>
        <strain evidence="4">LSX21</strain>
        <tissue evidence="4">Leaf</tissue>
    </source>
</reference>
<protein>
    <submittedName>
        <fullName evidence="4">Villin headpiece</fullName>
    </submittedName>
</protein>
<dbReference type="CDD" id="cd11290">
    <property type="entry name" value="gelsolin_S1_like"/>
    <property type="match status" value="1"/>
</dbReference>
<evidence type="ECO:0000256" key="2">
    <source>
        <dbReference type="ARBA" id="ARBA00022737"/>
    </source>
</evidence>
<dbReference type="Gene3D" id="1.10.950.10">
    <property type="entry name" value="Villin headpiece domain"/>
    <property type="match status" value="1"/>
</dbReference>
<dbReference type="SMART" id="SM00262">
    <property type="entry name" value="GEL"/>
    <property type="match status" value="6"/>
</dbReference>
<evidence type="ECO:0000259" key="3">
    <source>
        <dbReference type="PROSITE" id="PS51089"/>
    </source>
</evidence>
<name>A0AAN8VBH9_9MAGN</name>
<feature type="domain" description="HP" evidence="3">
    <location>
        <begin position="859"/>
        <end position="924"/>
    </location>
</feature>
<evidence type="ECO:0000256" key="1">
    <source>
        <dbReference type="ARBA" id="ARBA00022467"/>
    </source>
</evidence>
<dbReference type="InterPro" id="IPR007123">
    <property type="entry name" value="Gelsolin-like_dom"/>
</dbReference>
<accession>A0AAN8VBH9</accession>
<dbReference type="CDD" id="cd11291">
    <property type="entry name" value="gelsolin_S6_like"/>
    <property type="match status" value="1"/>
</dbReference>
<dbReference type="Pfam" id="PF00626">
    <property type="entry name" value="Gelsolin"/>
    <property type="match status" value="4"/>
</dbReference>
<dbReference type="SUPFAM" id="SSF47050">
    <property type="entry name" value="VHP, Villin headpiece domain"/>
    <property type="match status" value="1"/>
</dbReference>